<dbReference type="OMA" id="TYYCNKS"/>
<dbReference type="EMBL" id="CAJJDM010000021">
    <property type="protein sequence ID" value="CAD8055234.1"/>
    <property type="molecule type" value="Genomic_DNA"/>
</dbReference>
<organism evidence="1 2">
    <name type="scientific">Paramecium primaurelia</name>
    <dbReference type="NCBI Taxonomy" id="5886"/>
    <lineage>
        <taxon>Eukaryota</taxon>
        <taxon>Sar</taxon>
        <taxon>Alveolata</taxon>
        <taxon>Ciliophora</taxon>
        <taxon>Intramacronucleata</taxon>
        <taxon>Oligohymenophorea</taxon>
        <taxon>Peniculida</taxon>
        <taxon>Parameciidae</taxon>
        <taxon>Paramecium</taxon>
    </lineage>
</organism>
<gene>
    <name evidence="1" type="ORF">PPRIM_AZ9-3.1.T0230076</name>
</gene>
<dbReference type="AlphaFoldDB" id="A0A8S1KW30"/>
<dbReference type="Proteomes" id="UP000688137">
    <property type="component" value="Unassembled WGS sequence"/>
</dbReference>
<protein>
    <submittedName>
        <fullName evidence="1">Uncharacterized protein</fullName>
    </submittedName>
</protein>
<evidence type="ECO:0000313" key="2">
    <source>
        <dbReference type="Proteomes" id="UP000688137"/>
    </source>
</evidence>
<reference evidence="1" key="1">
    <citation type="submission" date="2021-01" db="EMBL/GenBank/DDBJ databases">
        <authorList>
            <consortium name="Genoscope - CEA"/>
            <person name="William W."/>
        </authorList>
    </citation>
    <scope>NUCLEOTIDE SEQUENCE</scope>
</reference>
<name>A0A8S1KW30_PARPR</name>
<keyword evidence="2" id="KW-1185">Reference proteome</keyword>
<accession>A0A8S1KW30</accession>
<proteinExistence type="predicted"/>
<comment type="caution">
    <text evidence="1">The sequence shown here is derived from an EMBL/GenBank/DDBJ whole genome shotgun (WGS) entry which is preliminary data.</text>
</comment>
<evidence type="ECO:0000313" key="1">
    <source>
        <dbReference type="EMBL" id="CAD8055234.1"/>
    </source>
</evidence>
<sequence length="118" mass="13642">MNSQQQTNPEYFPPPTYYCYKNGHQLTWKSSSGHPCAECKIKNCRSRYWCQQCQEAFCLQCMPPPLFGIMCGAGHPMKQSIVPHHVCDYCSETIQNQAHRCQICDFDICPNCLLQKED</sequence>